<keyword evidence="1" id="KW-0479">Metal-binding</keyword>
<dbReference type="AlphaFoldDB" id="A0A161QYQ8"/>
<dbReference type="Gene3D" id="2.60.40.420">
    <property type="entry name" value="Cupredoxins - blue copper proteins"/>
    <property type="match status" value="1"/>
</dbReference>
<protein>
    <submittedName>
        <fullName evidence="5">Copper resistance protein</fullName>
    </submittedName>
</protein>
<dbReference type="InterPro" id="IPR033138">
    <property type="entry name" value="Cu_oxidase_CS"/>
</dbReference>
<sequence>MALAALLASAPVVAEADHGSHAHDETFSTGEPGDAKKPARIVQVTMTEAGGKMLFTPSRVEVRKDEQIKFVLRNSGELDHEFVLATTEENLKHAESMKKAPDMEHDDPNAKKLAPKKTGDLVWKFTKAGEFEYSCLIPGHREAGMIGTVVVK</sequence>
<dbReference type="PROSITE" id="PS00079">
    <property type="entry name" value="MULTICOPPER_OXIDASE1"/>
    <property type="match status" value="1"/>
</dbReference>
<dbReference type="EMBL" id="LVYV01000053">
    <property type="protein sequence ID" value="KZD21201.1"/>
    <property type="molecule type" value="Genomic_DNA"/>
</dbReference>
<dbReference type="CDD" id="cd04211">
    <property type="entry name" value="Cupredoxin_like_2"/>
    <property type="match status" value="1"/>
</dbReference>
<reference evidence="5 6" key="1">
    <citation type="submission" date="2016-03" db="EMBL/GenBank/DDBJ databases">
        <title>Microsymbionts genomes from the relict species Vavilovia formosa (Stev.) Fed.</title>
        <authorList>
            <person name="Kopat V."/>
            <person name="Chirak E."/>
            <person name="Kimeklis A."/>
            <person name="Andronov E."/>
        </authorList>
    </citation>
    <scope>NUCLEOTIDE SEQUENCE [LARGE SCALE GENOMIC DNA]</scope>
    <source>
        <strain evidence="5 6">Vaf07</strain>
    </source>
</reference>
<dbReference type="SUPFAM" id="SSF49503">
    <property type="entry name" value="Cupredoxins"/>
    <property type="match status" value="1"/>
</dbReference>
<dbReference type="STRING" id="943830.A4A58_15610"/>
<dbReference type="PANTHER" id="PTHR38439:SF3">
    <property type="entry name" value="COPPER-RESISTANT CUPROPROTEIN COPI"/>
    <property type="match status" value="1"/>
</dbReference>
<dbReference type="InterPro" id="IPR050845">
    <property type="entry name" value="Cu-binding_ET"/>
</dbReference>
<organism evidence="5 6">
    <name type="scientific">Tardiphaga robiniae</name>
    <dbReference type="NCBI Taxonomy" id="943830"/>
    <lineage>
        <taxon>Bacteria</taxon>
        <taxon>Pseudomonadati</taxon>
        <taxon>Pseudomonadota</taxon>
        <taxon>Alphaproteobacteria</taxon>
        <taxon>Hyphomicrobiales</taxon>
        <taxon>Nitrobacteraceae</taxon>
        <taxon>Tardiphaga</taxon>
    </lineage>
</organism>
<dbReference type="GO" id="GO:0009055">
    <property type="term" value="F:electron transfer activity"/>
    <property type="evidence" value="ECO:0007669"/>
    <property type="project" value="InterPro"/>
</dbReference>
<keyword evidence="2" id="KW-0186">Copper</keyword>
<evidence type="ECO:0000313" key="6">
    <source>
        <dbReference type="Proteomes" id="UP000076574"/>
    </source>
</evidence>
<keyword evidence="6" id="KW-1185">Reference proteome</keyword>
<evidence type="ECO:0000313" key="5">
    <source>
        <dbReference type="EMBL" id="KZD21201.1"/>
    </source>
</evidence>
<name>A0A161QYQ8_9BRAD</name>
<dbReference type="InterPro" id="IPR008972">
    <property type="entry name" value="Cupredoxin"/>
</dbReference>
<dbReference type="GO" id="GO:0005507">
    <property type="term" value="F:copper ion binding"/>
    <property type="evidence" value="ECO:0007669"/>
    <property type="project" value="InterPro"/>
</dbReference>
<accession>A0A161QYQ8</accession>
<comment type="caution">
    <text evidence="5">The sequence shown here is derived from an EMBL/GenBank/DDBJ whole genome shotgun (WGS) entry which is preliminary data.</text>
</comment>
<proteinExistence type="predicted"/>
<dbReference type="PANTHER" id="PTHR38439">
    <property type="entry name" value="AURACYANIN-B"/>
    <property type="match status" value="1"/>
</dbReference>
<evidence type="ECO:0000259" key="4">
    <source>
        <dbReference type="Pfam" id="PF00127"/>
    </source>
</evidence>
<dbReference type="Proteomes" id="UP000076574">
    <property type="component" value="Unassembled WGS sequence"/>
</dbReference>
<feature type="compositionally biased region" description="Basic and acidic residues" evidence="3">
    <location>
        <begin position="16"/>
        <end position="26"/>
    </location>
</feature>
<feature type="region of interest" description="Disordered" evidence="3">
    <location>
        <begin position="16"/>
        <end position="36"/>
    </location>
</feature>
<dbReference type="InterPro" id="IPR000923">
    <property type="entry name" value="BlueCu_1"/>
</dbReference>
<gene>
    <name evidence="5" type="ORF">A4A58_15610</name>
</gene>
<evidence type="ECO:0000256" key="3">
    <source>
        <dbReference type="SAM" id="MobiDB-lite"/>
    </source>
</evidence>
<evidence type="ECO:0000256" key="1">
    <source>
        <dbReference type="ARBA" id="ARBA00022723"/>
    </source>
</evidence>
<dbReference type="Pfam" id="PF00127">
    <property type="entry name" value="Copper-bind"/>
    <property type="match status" value="1"/>
</dbReference>
<evidence type="ECO:0000256" key="2">
    <source>
        <dbReference type="ARBA" id="ARBA00023008"/>
    </source>
</evidence>
<feature type="domain" description="Blue (type 1) copper" evidence="4">
    <location>
        <begin position="43"/>
        <end position="152"/>
    </location>
</feature>